<keyword evidence="2" id="KW-0479">Metal-binding</keyword>
<evidence type="ECO:0000256" key="3">
    <source>
        <dbReference type="ARBA" id="ARBA00023004"/>
    </source>
</evidence>
<evidence type="ECO:0000313" key="4">
    <source>
        <dbReference type="EMBL" id="MEV0973667.1"/>
    </source>
</evidence>
<dbReference type="InterPro" id="IPR016053">
    <property type="entry name" value="Haem_Oase-like"/>
</dbReference>
<reference evidence="4 5" key="1">
    <citation type="submission" date="2024-06" db="EMBL/GenBank/DDBJ databases">
        <title>The Natural Products Discovery Center: Release of the First 8490 Sequenced Strains for Exploring Actinobacteria Biosynthetic Diversity.</title>
        <authorList>
            <person name="Kalkreuter E."/>
            <person name="Kautsar S.A."/>
            <person name="Yang D."/>
            <person name="Bader C.D."/>
            <person name="Teijaro C.N."/>
            <person name="Fluegel L."/>
            <person name="Davis C.M."/>
            <person name="Simpson J.R."/>
            <person name="Lauterbach L."/>
            <person name="Steele A.D."/>
            <person name="Gui C."/>
            <person name="Meng S."/>
            <person name="Li G."/>
            <person name="Viehrig K."/>
            <person name="Ye F."/>
            <person name="Su P."/>
            <person name="Kiefer A.F."/>
            <person name="Nichols A."/>
            <person name="Cepeda A.J."/>
            <person name="Yan W."/>
            <person name="Fan B."/>
            <person name="Jiang Y."/>
            <person name="Adhikari A."/>
            <person name="Zheng C.-J."/>
            <person name="Schuster L."/>
            <person name="Cowan T.M."/>
            <person name="Smanski M.J."/>
            <person name="Chevrette M.G."/>
            <person name="De Carvalho L.P.S."/>
            <person name="Shen B."/>
        </authorList>
    </citation>
    <scope>NUCLEOTIDE SEQUENCE [LARGE SCALE GENOMIC DNA]</scope>
    <source>
        <strain evidence="4 5">NPDC050100</strain>
    </source>
</reference>
<dbReference type="InterPro" id="IPR002051">
    <property type="entry name" value="Haem_Oase"/>
</dbReference>
<evidence type="ECO:0000256" key="2">
    <source>
        <dbReference type="ARBA" id="ARBA00022723"/>
    </source>
</evidence>
<dbReference type="Proteomes" id="UP001551675">
    <property type="component" value="Unassembled WGS sequence"/>
</dbReference>
<sequence>MTESETFAERLKKATWSDHEEAENTAYLDALMSGRVSREGYGEMVAQHYFAYVALEEAGRALTGDPVAGPFVSPELERVPSLEADLEELYGKDWRDRITPSKSTSTYVARINQIADWPGGFIAHHYTRYLGDLSGGQVIRKVAERTYGFDGSAGARFYDFTGIPDLKAFKESYRDRLNALDLDEVQARRVIAETVLAYQLNTEVLVEIGKRLPDYLVA</sequence>
<name>A0ABV3GPU2_MICGL</name>
<dbReference type="RefSeq" id="WP_061257137.1">
    <property type="nucleotide sequence ID" value="NZ_JBFALK010000023.1"/>
</dbReference>
<dbReference type="PANTHER" id="PTHR10720:SF0">
    <property type="entry name" value="HEME OXYGENASE"/>
    <property type="match status" value="1"/>
</dbReference>
<protein>
    <submittedName>
        <fullName evidence="4">Biliverdin-producing heme oxygenase</fullName>
    </submittedName>
</protein>
<keyword evidence="1" id="KW-0349">Heme</keyword>
<proteinExistence type="predicted"/>
<dbReference type="PANTHER" id="PTHR10720">
    <property type="entry name" value="HEME OXYGENASE"/>
    <property type="match status" value="1"/>
</dbReference>
<organism evidence="4 5">
    <name type="scientific">Microtetraspora glauca</name>
    <dbReference type="NCBI Taxonomy" id="1996"/>
    <lineage>
        <taxon>Bacteria</taxon>
        <taxon>Bacillati</taxon>
        <taxon>Actinomycetota</taxon>
        <taxon>Actinomycetes</taxon>
        <taxon>Streptosporangiales</taxon>
        <taxon>Streptosporangiaceae</taxon>
        <taxon>Microtetraspora</taxon>
    </lineage>
</organism>
<dbReference type="PRINTS" id="PR00088">
    <property type="entry name" value="HAEMOXYGNASE"/>
</dbReference>
<dbReference type="Pfam" id="PF01126">
    <property type="entry name" value="Heme_oxygenase"/>
    <property type="match status" value="1"/>
</dbReference>
<dbReference type="SUPFAM" id="SSF48613">
    <property type="entry name" value="Heme oxygenase-like"/>
    <property type="match status" value="1"/>
</dbReference>
<keyword evidence="5" id="KW-1185">Reference proteome</keyword>
<keyword evidence="3" id="KW-0408">Iron</keyword>
<evidence type="ECO:0000256" key="1">
    <source>
        <dbReference type="ARBA" id="ARBA00022617"/>
    </source>
</evidence>
<comment type="caution">
    <text evidence="4">The sequence shown here is derived from an EMBL/GenBank/DDBJ whole genome shotgun (WGS) entry which is preliminary data.</text>
</comment>
<dbReference type="PIRSF" id="PIRSF000343">
    <property type="entry name" value="Haem_Oase"/>
    <property type="match status" value="1"/>
</dbReference>
<accession>A0ABV3GPU2</accession>
<dbReference type="InterPro" id="IPR016084">
    <property type="entry name" value="Haem_Oase-like_multi-hlx"/>
</dbReference>
<dbReference type="EMBL" id="JBFALK010000023">
    <property type="protein sequence ID" value="MEV0973667.1"/>
    <property type="molecule type" value="Genomic_DNA"/>
</dbReference>
<dbReference type="CDD" id="cd19165">
    <property type="entry name" value="HemeO"/>
    <property type="match status" value="1"/>
</dbReference>
<dbReference type="Gene3D" id="1.20.910.10">
    <property type="entry name" value="Heme oxygenase-like"/>
    <property type="match status" value="1"/>
</dbReference>
<gene>
    <name evidence="4" type="ORF">AB0I59_34125</name>
</gene>
<evidence type="ECO:0000313" key="5">
    <source>
        <dbReference type="Proteomes" id="UP001551675"/>
    </source>
</evidence>